<dbReference type="Proteomes" id="UP000886750">
    <property type="component" value="Unassembled WGS sequence"/>
</dbReference>
<proteinExistence type="predicted"/>
<dbReference type="AlphaFoldDB" id="A0A9D2CS02"/>
<evidence type="ECO:0000313" key="2">
    <source>
        <dbReference type="Proteomes" id="UP000886750"/>
    </source>
</evidence>
<reference evidence="1" key="1">
    <citation type="journal article" date="2021" name="PeerJ">
        <title>Extensive microbial diversity within the chicken gut microbiome revealed by metagenomics and culture.</title>
        <authorList>
            <person name="Gilroy R."/>
            <person name="Ravi A."/>
            <person name="Getino M."/>
            <person name="Pursley I."/>
            <person name="Horton D.L."/>
            <person name="Alikhan N.F."/>
            <person name="Baker D."/>
            <person name="Gharbi K."/>
            <person name="Hall N."/>
            <person name="Watson M."/>
            <person name="Adriaenssens E.M."/>
            <person name="Foster-Nyarko E."/>
            <person name="Jarju S."/>
            <person name="Secka A."/>
            <person name="Antonio M."/>
            <person name="Oren A."/>
            <person name="Chaudhuri R.R."/>
            <person name="La Ragione R."/>
            <person name="Hildebrand F."/>
            <person name="Pallen M.J."/>
        </authorList>
    </citation>
    <scope>NUCLEOTIDE SEQUENCE</scope>
    <source>
        <strain evidence="1">1345</strain>
    </source>
</reference>
<accession>A0A9D2CS02</accession>
<sequence>MHGTEGRRISKDNGFYKLLRKRMARFEPERQYLRKNKTNEKVDKAQKSKRYGFRVDVGGKWRVGKEKEIFSAEPNI</sequence>
<organism evidence="1 2">
    <name type="scientific">Candidatus Borkfalkia excrementigallinarum</name>
    <dbReference type="NCBI Taxonomy" id="2838506"/>
    <lineage>
        <taxon>Bacteria</taxon>
        <taxon>Bacillati</taxon>
        <taxon>Bacillota</taxon>
        <taxon>Clostridia</taxon>
        <taxon>Christensenellales</taxon>
        <taxon>Christensenellaceae</taxon>
        <taxon>Candidatus Borkfalkia</taxon>
    </lineage>
</organism>
<reference evidence="1" key="2">
    <citation type="submission" date="2021-04" db="EMBL/GenBank/DDBJ databases">
        <authorList>
            <person name="Gilroy R."/>
        </authorList>
    </citation>
    <scope>NUCLEOTIDE SEQUENCE</scope>
    <source>
        <strain evidence="1">1345</strain>
    </source>
</reference>
<comment type="caution">
    <text evidence="1">The sequence shown here is derived from an EMBL/GenBank/DDBJ whole genome shotgun (WGS) entry which is preliminary data.</text>
</comment>
<gene>
    <name evidence="1" type="ORF">H9729_00760</name>
</gene>
<evidence type="ECO:0000313" key="1">
    <source>
        <dbReference type="EMBL" id="HIY96197.1"/>
    </source>
</evidence>
<dbReference type="EMBL" id="DXCQ01000008">
    <property type="protein sequence ID" value="HIY96197.1"/>
    <property type="molecule type" value="Genomic_DNA"/>
</dbReference>
<name>A0A9D2CS02_9FIRM</name>
<protein>
    <submittedName>
        <fullName evidence="1">Uncharacterized protein</fullName>
    </submittedName>
</protein>